<evidence type="ECO:0000313" key="2">
    <source>
        <dbReference type="Proteomes" id="UP000272959"/>
    </source>
</evidence>
<protein>
    <submittedName>
        <fullName evidence="1">Uncharacterized protein</fullName>
    </submittedName>
</protein>
<keyword evidence="2" id="KW-1185">Reference proteome</keyword>
<evidence type="ECO:0000313" key="1">
    <source>
        <dbReference type="EMBL" id="QBF29176.1"/>
    </source>
</evidence>
<reference evidence="1 2" key="1">
    <citation type="journal article" date="2019" name="ISME J.">
        <title>Cobaviruses - a new globally distributed phage group infecting Rhodobacteraceae in marine ecosystems.</title>
        <authorList>
            <person name="Bischoff V."/>
            <person name="Bunk B."/>
            <person name="Meier-Kolthoff J.P."/>
            <person name="Sproer C."/>
            <person name="Poehlein A."/>
            <person name="Dogs M."/>
            <person name="Nguyen M."/>
            <person name="Petersen J."/>
            <person name="Daniel R."/>
            <person name="Overmann J."/>
            <person name="Goker M."/>
            <person name="Simon M."/>
            <person name="Brinkhoff T."/>
            <person name="Moraru C."/>
        </authorList>
    </citation>
    <scope>NUCLEOTIDE SEQUENCE [LARGE SCALE GENOMIC DNA]</scope>
</reference>
<dbReference type="EMBL" id="MF431617">
    <property type="protein sequence ID" value="QBF29176.1"/>
    <property type="molecule type" value="Genomic_DNA"/>
</dbReference>
<dbReference type="Proteomes" id="UP000272959">
    <property type="component" value="Segment"/>
</dbReference>
<name>A0A411MQS5_9CAUD</name>
<organism evidence="1 2">
    <name type="scientific">Lentibacter phage vB_LenP_ICBM1</name>
    <dbReference type="NCBI Taxonomy" id="2847822"/>
    <lineage>
        <taxon>Viruses</taxon>
        <taxon>Duplodnaviria</taxon>
        <taxon>Heunggongvirae</taxon>
        <taxon>Uroviricota</taxon>
        <taxon>Caudoviricetes</taxon>
        <taxon>Zobellviridae</taxon>
        <taxon>Cobavirinae</taxon>
        <taxon>Siovirus</taxon>
        <taxon>Siovirus germanense</taxon>
    </lineage>
</organism>
<gene>
    <name evidence="1" type="ORF">vBLenPICBM1__58</name>
</gene>
<sequence length="41" mass="4754">MLPATLTGHPLTLPLINVYMQGRLVKTIIHMLIWDVKNYFT</sequence>
<accession>A0A411MQS5</accession>
<proteinExistence type="predicted"/>